<dbReference type="AlphaFoldDB" id="A0AAV7H6H8"/>
<evidence type="ECO:0000313" key="2">
    <source>
        <dbReference type="Proteomes" id="UP000775213"/>
    </source>
</evidence>
<gene>
    <name evidence="1" type="ORF">IEQ34_008084</name>
</gene>
<proteinExistence type="predicted"/>
<reference evidence="1 2" key="1">
    <citation type="journal article" date="2021" name="Hortic Res">
        <title>Chromosome-scale assembly of the Dendrobium chrysotoxum genome enhances the understanding of orchid evolution.</title>
        <authorList>
            <person name="Zhang Y."/>
            <person name="Zhang G.Q."/>
            <person name="Zhang D."/>
            <person name="Liu X.D."/>
            <person name="Xu X.Y."/>
            <person name="Sun W.H."/>
            <person name="Yu X."/>
            <person name="Zhu X."/>
            <person name="Wang Z.W."/>
            <person name="Zhao X."/>
            <person name="Zhong W.Y."/>
            <person name="Chen H."/>
            <person name="Yin W.L."/>
            <person name="Huang T."/>
            <person name="Niu S.C."/>
            <person name="Liu Z.J."/>
        </authorList>
    </citation>
    <scope>NUCLEOTIDE SEQUENCE [LARGE SCALE GENOMIC DNA]</scope>
    <source>
        <strain evidence="1">Lindl</strain>
    </source>
</reference>
<comment type="caution">
    <text evidence="1">The sequence shown here is derived from an EMBL/GenBank/DDBJ whole genome shotgun (WGS) entry which is preliminary data.</text>
</comment>
<dbReference type="EMBL" id="JAGFBR010000008">
    <property type="protein sequence ID" value="KAH0463502.1"/>
    <property type="molecule type" value="Genomic_DNA"/>
</dbReference>
<organism evidence="1 2">
    <name type="scientific">Dendrobium chrysotoxum</name>
    <name type="common">Orchid</name>
    <dbReference type="NCBI Taxonomy" id="161865"/>
    <lineage>
        <taxon>Eukaryota</taxon>
        <taxon>Viridiplantae</taxon>
        <taxon>Streptophyta</taxon>
        <taxon>Embryophyta</taxon>
        <taxon>Tracheophyta</taxon>
        <taxon>Spermatophyta</taxon>
        <taxon>Magnoliopsida</taxon>
        <taxon>Liliopsida</taxon>
        <taxon>Asparagales</taxon>
        <taxon>Orchidaceae</taxon>
        <taxon>Epidendroideae</taxon>
        <taxon>Malaxideae</taxon>
        <taxon>Dendrobiinae</taxon>
        <taxon>Dendrobium</taxon>
    </lineage>
</organism>
<protein>
    <submittedName>
        <fullName evidence="1">Uncharacterized protein</fullName>
    </submittedName>
</protein>
<accession>A0AAV7H6H8</accession>
<dbReference type="Proteomes" id="UP000775213">
    <property type="component" value="Unassembled WGS sequence"/>
</dbReference>
<name>A0AAV7H6H8_DENCH</name>
<sequence>MTNNIAFNILHEKFMTSTKKVISYNKNQSQGEYTFILNNQTNLHSSLIIPTLRHGNSSRTPNRSHLHLLRLPPSKITVINPQLRGPGNRQRLMRQNLHHLLNHTIHFLIHIISNPINRFSYNLTSRKKPIFFVNNVPNTGFHKARASQAVPEVVRRRRRPHPVSPVD</sequence>
<keyword evidence="2" id="KW-1185">Reference proteome</keyword>
<evidence type="ECO:0000313" key="1">
    <source>
        <dbReference type="EMBL" id="KAH0463502.1"/>
    </source>
</evidence>